<evidence type="ECO:0000256" key="9">
    <source>
        <dbReference type="RuleBase" id="RU003357"/>
    </source>
</evidence>
<evidence type="ECO:0000256" key="11">
    <source>
        <dbReference type="SAM" id="SignalP"/>
    </source>
</evidence>
<dbReference type="Gene3D" id="2.40.170.20">
    <property type="entry name" value="TonB-dependent receptor, beta-barrel domain"/>
    <property type="match status" value="1"/>
</dbReference>
<dbReference type="PANTHER" id="PTHR30069">
    <property type="entry name" value="TONB-DEPENDENT OUTER MEMBRANE RECEPTOR"/>
    <property type="match status" value="1"/>
</dbReference>
<feature type="domain" description="TonB-dependent receptor plug" evidence="13">
    <location>
        <begin position="42"/>
        <end position="146"/>
    </location>
</feature>
<evidence type="ECO:0000256" key="3">
    <source>
        <dbReference type="ARBA" id="ARBA00022452"/>
    </source>
</evidence>
<reference evidence="15" key="1">
    <citation type="journal article" date="2019" name="Int. J. Syst. Evol. Microbiol.">
        <title>The Global Catalogue of Microorganisms (GCM) 10K type strain sequencing project: providing services to taxonomists for standard genome sequencing and annotation.</title>
        <authorList>
            <consortium name="The Broad Institute Genomics Platform"/>
            <consortium name="The Broad Institute Genome Sequencing Center for Infectious Disease"/>
            <person name="Wu L."/>
            <person name="Ma J."/>
        </authorList>
    </citation>
    <scope>NUCLEOTIDE SEQUENCE [LARGE SCALE GENOMIC DNA]</scope>
    <source>
        <strain evidence="15">KCTC 42424</strain>
    </source>
</reference>
<evidence type="ECO:0000256" key="6">
    <source>
        <dbReference type="ARBA" id="ARBA00023136"/>
    </source>
</evidence>
<accession>A0ABV7VQZ0</accession>
<dbReference type="SUPFAM" id="SSF56935">
    <property type="entry name" value="Porins"/>
    <property type="match status" value="1"/>
</dbReference>
<dbReference type="Pfam" id="PF00593">
    <property type="entry name" value="TonB_dep_Rec_b-barrel"/>
    <property type="match status" value="1"/>
</dbReference>
<dbReference type="PANTHER" id="PTHR30069:SF40">
    <property type="entry name" value="TONB-DEPENDENT RECEPTOR NMB0964-RELATED"/>
    <property type="match status" value="1"/>
</dbReference>
<evidence type="ECO:0000256" key="8">
    <source>
        <dbReference type="PROSITE-ProRule" id="PRU01360"/>
    </source>
</evidence>
<feature type="chain" id="PRO_5046791433" evidence="11">
    <location>
        <begin position="21"/>
        <end position="718"/>
    </location>
</feature>
<evidence type="ECO:0000259" key="12">
    <source>
        <dbReference type="Pfam" id="PF00593"/>
    </source>
</evidence>
<evidence type="ECO:0000256" key="2">
    <source>
        <dbReference type="ARBA" id="ARBA00022448"/>
    </source>
</evidence>
<dbReference type="InterPro" id="IPR036942">
    <property type="entry name" value="Beta-barrel_TonB_sf"/>
</dbReference>
<organism evidence="14 15">
    <name type="scientific">Bacterioplanoides pacificum</name>
    <dbReference type="NCBI Taxonomy" id="1171596"/>
    <lineage>
        <taxon>Bacteria</taxon>
        <taxon>Pseudomonadati</taxon>
        <taxon>Pseudomonadota</taxon>
        <taxon>Gammaproteobacteria</taxon>
        <taxon>Oceanospirillales</taxon>
        <taxon>Oceanospirillaceae</taxon>
        <taxon>Bacterioplanoides</taxon>
    </lineage>
</organism>
<dbReference type="Pfam" id="PF07715">
    <property type="entry name" value="Plug"/>
    <property type="match status" value="1"/>
</dbReference>
<keyword evidence="3 8" id="KW-1134">Transmembrane beta strand</keyword>
<name>A0ABV7VQZ0_9GAMM</name>
<keyword evidence="2 8" id="KW-0813">Transport</keyword>
<feature type="region of interest" description="Disordered" evidence="10">
    <location>
        <begin position="270"/>
        <end position="295"/>
    </location>
</feature>
<comment type="subcellular location">
    <subcellularLocation>
        <location evidence="1 8">Cell outer membrane</location>
        <topology evidence="1 8">Multi-pass membrane protein</topology>
    </subcellularLocation>
</comment>
<comment type="caution">
    <text evidence="14">The sequence shown here is derived from an EMBL/GenBank/DDBJ whole genome shotgun (WGS) entry which is preliminary data.</text>
</comment>
<keyword evidence="4 8" id="KW-0812">Transmembrane</keyword>
<dbReference type="Proteomes" id="UP001595722">
    <property type="component" value="Unassembled WGS sequence"/>
</dbReference>
<evidence type="ECO:0000259" key="13">
    <source>
        <dbReference type="Pfam" id="PF07715"/>
    </source>
</evidence>
<evidence type="ECO:0000313" key="14">
    <source>
        <dbReference type="EMBL" id="MFC3679161.1"/>
    </source>
</evidence>
<sequence length="718" mass="77859">MRIRMLALAVAAAPFTPVMADNNASELDTVRVTATPTNQSQAELVQPALVLSGEQLDRQRADSLGETLAQQPGVSSSSFGAAVGRPVIRGLGGARVKVLQSGMEAMDASSVSPDHAVAVHTHGARQIEVLRGPATLLYGNGAFGGVVNVVDDRVPHADDHDGSETQLRLGVNSVNDGRELAIRHEGKQQRWHWHLDAAASRSDDYRIPAEAGEIHREADGETEKHDAEGKRLDNSDIEDNRQLTLGGSYELGGGSHIGLAASYLESAFGLPGHGHAEEHEEAGAAEEHQEEGPARVDLQQSRIDLDALIMRPFTAAQSLNVQLAVTDYEHSEGHEEVHDEAQQADAGHEEHAPTTFSNQAQDLRLELVLEPWAGVSHVFGTQLTNKQFSAIGGEALVPETDSQDLALFWLAETQWRDTTLELGARLDAVSHDPDQPGSVAAECGFSSRDVNHKAFTNHSLSLGLIHNLGHGWQLAGSLTSAQRAPAVEELFSCGAHESTLSYDIGNPELKEEQALNVDLSLRKNSGRFTTGLSVYQNQIDDFIYQNAVVENGALLQLEELQAYQFQQQQATLTGAELQMAYDLADYWQLTAMADSVRGKLKNGDYLPRLPADRVALGVNFESLNWSAFAQHMLVAKQDRLASFGRATDGSELQESATDSYQQLSAGVSYRISSAAAEYRIDLSGTNLLNQDIRYHSSFVKDRVAQPGRGVRLGLTARF</sequence>
<protein>
    <submittedName>
        <fullName evidence="14">TonB-dependent receptor</fullName>
    </submittedName>
</protein>
<dbReference type="InterPro" id="IPR039426">
    <property type="entry name" value="TonB-dep_rcpt-like"/>
</dbReference>
<dbReference type="RefSeq" id="WP_376864821.1">
    <property type="nucleotide sequence ID" value="NZ_JBHRYB010000003.1"/>
</dbReference>
<dbReference type="PROSITE" id="PS52016">
    <property type="entry name" value="TONB_DEPENDENT_REC_3"/>
    <property type="match status" value="1"/>
</dbReference>
<feature type="compositionally biased region" description="Basic and acidic residues" evidence="10">
    <location>
        <begin position="329"/>
        <end position="352"/>
    </location>
</feature>
<evidence type="ECO:0000256" key="5">
    <source>
        <dbReference type="ARBA" id="ARBA00023077"/>
    </source>
</evidence>
<dbReference type="InterPro" id="IPR037066">
    <property type="entry name" value="Plug_dom_sf"/>
</dbReference>
<feature type="region of interest" description="Disordered" evidence="10">
    <location>
        <begin position="212"/>
        <end position="239"/>
    </location>
</feature>
<evidence type="ECO:0000313" key="15">
    <source>
        <dbReference type="Proteomes" id="UP001595722"/>
    </source>
</evidence>
<feature type="region of interest" description="Disordered" evidence="10">
    <location>
        <begin position="329"/>
        <end position="354"/>
    </location>
</feature>
<evidence type="ECO:0000256" key="1">
    <source>
        <dbReference type="ARBA" id="ARBA00004571"/>
    </source>
</evidence>
<keyword evidence="14" id="KW-0675">Receptor</keyword>
<evidence type="ECO:0000256" key="4">
    <source>
        <dbReference type="ARBA" id="ARBA00022692"/>
    </source>
</evidence>
<keyword evidence="11" id="KW-0732">Signal</keyword>
<evidence type="ECO:0000256" key="7">
    <source>
        <dbReference type="ARBA" id="ARBA00023237"/>
    </source>
</evidence>
<feature type="domain" description="TonB-dependent receptor-like beta-barrel" evidence="12">
    <location>
        <begin position="353"/>
        <end position="687"/>
    </location>
</feature>
<keyword evidence="6 8" id="KW-0472">Membrane</keyword>
<keyword evidence="15" id="KW-1185">Reference proteome</keyword>
<feature type="compositionally biased region" description="Basic and acidic residues" evidence="10">
    <location>
        <begin position="274"/>
        <end position="294"/>
    </location>
</feature>
<keyword evidence="7 8" id="KW-0998">Cell outer membrane</keyword>
<dbReference type="Gene3D" id="2.170.130.10">
    <property type="entry name" value="TonB-dependent receptor, plug domain"/>
    <property type="match status" value="1"/>
</dbReference>
<evidence type="ECO:0000256" key="10">
    <source>
        <dbReference type="SAM" id="MobiDB-lite"/>
    </source>
</evidence>
<keyword evidence="5 9" id="KW-0798">TonB box</keyword>
<dbReference type="InterPro" id="IPR012910">
    <property type="entry name" value="Plug_dom"/>
</dbReference>
<dbReference type="InterPro" id="IPR000531">
    <property type="entry name" value="Beta-barrel_TonB"/>
</dbReference>
<feature type="signal peptide" evidence="11">
    <location>
        <begin position="1"/>
        <end position="20"/>
    </location>
</feature>
<gene>
    <name evidence="14" type="ORF">ACFOMG_03440</name>
</gene>
<dbReference type="EMBL" id="JBHRYB010000003">
    <property type="protein sequence ID" value="MFC3679161.1"/>
    <property type="molecule type" value="Genomic_DNA"/>
</dbReference>
<comment type="similarity">
    <text evidence="8 9">Belongs to the TonB-dependent receptor family.</text>
</comment>
<proteinExistence type="inferred from homology"/>